<gene>
    <name evidence="3" type="ORF">H1B31_04120</name>
</gene>
<sequence>MKISACYIVKDEADELRRSLASVRQAADEIIVVSTCGNLAVVHAADEFCARIYDFPWQNDFALVRNYALEQCTGDLVSFLDADEYFFHPEDLRDGIEAAVRENPTFDIIMISLCNFMTENSFADAMYLWSPRILRMPGLHYEGMIHEQVIRNDGAERILVYGDERLAAGHTGYLTERGEEKIRRNIAMLERDAALHGWKAMHAFYLADCYFGLKDYAKTLEFSKAALQEDVVFIGEESKVYHQMIESMRALHYSDEEMLILAEEALAKFPNLPDFYAQRGMILCGLARYEDAADSFEKALQHYDHDFSAIHDSSFFNQAAAAHVADRIAQIYKHLEEPEKVSVWLEKEKSYMEVAAVGEEKQKLRITACYIVRNDAVHLTKSIESLCDEVDELIVVDTGSSDDSMHVAESFGATVYHIPWADDFAAARNAALSHATGDWIVFIDADEYFSAETRTHLRALIEQAHAEDGEVLLVPWHNIDEATGEVLLDSYAPRIFHSREGRHYVGRVHEELRDADGTAPPSRIIPSEMLTLVHTGYSAVLTREKGERNLRLLLQEVKHTEHPERCWRYLAETYDNLDDERMAERYALRDIALGRRSVVYASSCWRILLRIYGGQPARREKYLAVAERGAKEFPELPEMHAEYAEALAAFHRYEEAFVAAETALAANPPETGTDRSLFTAEMCAELRRRVGIWHHIAARAKVLRISVAVFVRDDARDMETWLANTAVYADERIVIDTGSQDGTRALAEKAGAKVIDFAWQDDFAAARNAAINAVSGDWAAVLDADESFFDPSELRAYLAMVDVILPHVDAVLLPIVHVDEDANERVTGRAPHVRLLRMGRGLFYEGRVHEVLRKEGGKPALYHEPVALSIRHVGYSSGRIRAKHERNLALMEWRIAEAGLQPGDCRYLADTYYGLGQYAAALIYARAALEEDVTSIGAQSHLHHLLLDAMEKEHVPLAEQIETAREACRTFPQLPDFYGRLGLLLAARGDGAALPELTRALERYERPADESGEASEFPAWAGAVSAARARLLMEMGDNAAAEEGVSRALAFDTAREEALDVYVELHASEDAAKLLGSLHEMLGEDQETCAYLMRFADSYGWLALAAAARAEFSRRTGRTALSPAVYETARTLAPEELGNQVVGSLAEYVREMPEILLRLERDRNAEGPQLYHRLRELLPQSMRTFWRHYDEPDAVALPESREGYDLVREAFIHHADSVQSERFLRISADYDVACLRSAAEGFVRAERWEGALIGWALLTAQEGETADSIYGMAFASLQLGLRAEAEKHLARVLVLDPMHRQSKELMELIQ</sequence>
<dbReference type="Gene3D" id="3.90.550.10">
    <property type="entry name" value="Spore Coat Polysaccharide Biosynthesis Protein SpsA, Chain A"/>
    <property type="match status" value="3"/>
</dbReference>
<evidence type="ECO:0000256" key="1">
    <source>
        <dbReference type="PROSITE-ProRule" id="PRU00339"/>
    </source>
</evidence>
<dbReference type="PROSITE" id="PS50005">
    <property type="entry name" value="TPR"/>
    <property type="match status" value="1"/>
</dbReference>
<protein>
    <submittedName>
        <fullName evidence="3">Glycosyltransferase</fullName>
    </submittedName>
</protein>
<dbReference type="GO" id="GO:0016740">
    <property type="term" value="F:transferase activity"/>
    <property type="evidence" value="ECO:0007669"/>
    <property type="project" value="UniProtKB-KW"/>
</dbReference>
<dbReference type="SUPFAM" id="SSF53448">
    <property type="entry name" value="Nucleotide-diphospho-sugar transferases"/>
    <property type="match status" value="3"/>
</dbReference>
<organism evidence="3 4">
    <name type="scientific">Selenomonas timonae</name>
    <dbReference type="NCBI Taxonomy" id="2754044"/>
    <lineage>
        <taxon>Bacteria</taxon>
        <taxon>Bacillati</taxon>
        <taxon>Bacillota</taxon>
        <taxon>Negativicutes</taxon>
        <taxon>Selenomonadales</taxon>
        <taxon>Selenomonadaceae</taxon>
        <taxon>Selenomonas</taxon>
    </lineage>
</organism>
<dbReference type="EMBL" id="CP060204">
    <property type="protein sequence ID" value="QNH55124.1"/>
    <property type="molecule type" value="Genomic_DNA"/>
</dbReference>
<evidence type="ECO:0000313" key="3">
    <source>
        <dbReference type="EMBL" id="QNH55124.1"/>
    </source>
</evidence>
<dbReference type="PANTHER" id="PTHR43630:SF2">
    <property type="entry name" value="GLYCOSYLTRANSFERASE"/>
    <property type="match status" value="1"/>
</dbReference>
<dbReference type="Pfam" id="PF00535">
    <property type="entry name" value="Glycos_transf_2"/>
    <property type="match status" value="3"/>
</dbReference>
<proteinExistence type="predicted"/>
<feature type="repeat" description="TPR" evidence="1">
    <location>
        <begin position="273"/>
        <end position="306"/>
    </location>
</feature>
<dbReference type="InterPro" id="IPR011990">
    <property type="entry name" value="TPR-like_helical_dom_sf"/>
</dbReference>
<accession>A0A7G7VLY1</accession>
<evidence type="ECO:0000313" key="4">
    <source>
        <dbReference type="Proteomes" id="UP000515480"/>
    </source>
</evidence>
<dbReference type="Gene3D" id="1.25.40.10">
    <property type="entry name" value="Tetratricopeptide repeat domain"/>
    <property type="match status" value="2"/>
</dbReference>
<dbReference type="CDD" id="cd02511">
    <property type="entry name" value="Beta4Glucosyltransferase"/>
    <property type="match status" value="1"/>
</dbReference>
<dbReference type="PANTHER" id="PTHR43630">
    <property type="entry name" value="POLY-BETA-1,6-N-ACETYL-D-GLUCOSAMINE SYNTHASE"/>
    <property type="match status" value="1"/>
</dbReference>
<dbReference type="InterPro" id="IPR019734">
    <property type="entry name" value="TPR_rpt"/>
</dbReference>
<feature type="domain" description="Glycosyltransferase 2-like" evidence="2">
    <location>
        <begin position="7"/>
        <end position="106"/>
    </location>
</feature>
<dbReference type="SMART" id="SM00028">
    <property type="entry name" value="TPR"/>
    <property type="match status" value="7"/>
</dbReference>
<dbReference type="KEGG" id="stim:H1B31_04120"/>
<feature type="domain" description="Glycosyltransferase 2-like" evidence="2">
    <location>
        <begin position="372"/>
        <end position="481"/>
    </location>
</feature>
<reference evidence="3 4" key="1">
    <citation type="submission" date="2020-07" db="EMBL/GenBank/DDBJ databases">
        <title>Complete genome and description of Selenomonas timonensis sp. nov., a new bacterium isolated from a gingivitis subject.</title>
        <authorList>
            <person name="Antezack A."/>
        </authorList>
    </citation>
    <scope>NUCLEOTIDE SEQUENCE [LARGE SCALE GENOMIC DNA]</scope>
    <source>
        <strain evidence="3 4">Marseille-Q3039</strain>
    </source>
</reference>
<dbReference type="Proteomes" id="UP000515480">
    <property type="component" value="Chromosome"/>
</dbReference>
<evidence type="ECO:0000259" key="2">
    <source>
        <dbReference type="Pfam" id="PF00535"/>
    </source>
</evidence>
<dbReference type="SUPFAM" id="SSF48452">
    <property type="entry name" value="TPR-like"/>
    <property type="match status" value="2"/>
</dbReference>
<dbReference type="RefSeq" id="WP_185980999.1">
    <property type="nucleotide sequence ID" value="NZ_CP060204.1"/>
</dbReference>
<feature type="domain" description="Glycosyltransferase 2-like" evidence="2">
    <location>
        <begin position="728"/>
        <end position="795"/>
    </location>
</feature>
<keyword evidence="1" id="KW-0802">TPR repeat</keyword>
<keyword evidence="3" id="KW-0808">Transferase</keyword>
<dbReference type="InterPro" id="IPR001173">
    <property type="entry name" value="Glyco_trans_2-like"/>
</dbReference>
<dbReference type="InterPro" id="IPR029044">
    <property type="entry name" value="Nucleotide-diphossugar_trans"/>
</dbReference>
<keyword evidence="4" id="KW-1185">Reference proteome</keyword>
<name>A0A7G7VLY1_9FIRM</name>